<organism evidence="1 2">
    <name type="scientific">Trichonephila clavipes</name>
    <name type="common">Golden silk orbweaver</name>
    <name type="synonym">Nephila clavipes</name>
    <dbReference type="NCBI Taxonomy" id="2585209"/>
    <lineage>
        <taxon>Eukaryota</taxon>
        <taxon>Metazoa</taxon>
        <taxon>Ecdysozoa</taxon>
        <taxon>Arthropoda</taxon>
        <taxon>Chelicerata</taxon>
        <taxon>Arachnida</taxon>
        <taxon>Araneae</taxon>
        <taxon>Araneomorphae</taxon>
        <taxon>Entelegynae</taxon>
        <taxon>Araneoidea</taxon>
        <taxon>Nephilidae</taxon>
        <taxon>Trichonephila</taxon>
    </lineage>
</organism>
<keyword evidence="2" id="KW-1185">Reference proteome</keyword>
<dbReference type="Proteomes" id="UP000887159">
    <property type="component" value="Unassembled WGS sequence"/>
</dbReference>
<evidence type="ECO:0000313" key="2">
    <source>
        <dbReference type="Proteomes" id="UP000887159"/>
    </source>
</evidence>
<proteinExistence type="predicted"/>
<protein>
    <submittedName>
        <fullName evidence="1">Uncharacterized protein</fullName>
    </submittedName>
</protein>
<accession>A0A8X6S0K9</accession>
<reference evidence="1" key="1">
    <citation type="submission" date="2020-08" db="EMBL/GenBank/DDBJ databases">
        <title>Multicomponent nature underlies the extraordinary mechanical properties of spider dragline silk.</title>
        <authorList>
            <person name="Kono N."/>
            <person name="Nakamura H."/>
            <person name="Mori M."/>
            <person name="Yoshida Y."/>
            <person name="Ohtoshi R."/>
            <person name="Malay A.D."/>
            <person name="Moran D.A.P."/>
            <person name="Tomita M."/>
            <person name="Numata K."/>
            <person name="Arakawa K."/>
        </authorList>
    </citation>
    <scope>NUCLEOTIDE SEQUENCE</scope>
</reference>
<gene>
    <name evidence="1" type="ORF">TNCV_2206981</name>
</gene>
<dbReference type="EMBL" id="BMAU01021250">
    <property type="protein sequence ID" value="GFY05252.1"/>
    <property type="molecule type" value="Genomic_DNA"/>
</dbReference>
<dbReference type="AlphaFoldDB" id="A0A8X6S0K9"/>
<name>A0A8X6S0K9_TRICX</name>
<comment type="caution">
    <text evidence="1">The sequence shown here is derived from an EMBL/GenBank/DDBJ whole genome shotgun (WGS) entry which is preliminary data.</text>
</comment>
<evidence type="ECO:0000313" key="1">
    <source>
        <dbReference type="EMBL" id="GFY05252.1"/>
    </source>
</evidence>
<sequence length="137" mass="16120">MNTNRQSGHATRDVEFFCRSRTLRMHNKYLLSLASNRRQENTFHYNSEHNARRFEEVPVPPNILRVHTEYVLVKSGGPKVLWRKFPSASVPCLNCGGGDRWWCHHRNVLSSLREFHRAKSYCHLYGAQSYGQRQAYI</sequence>